<accession>A0A9P7V2P2</accession>
<comment type="caution">
    <text evidence="2">The sequence shown here is derived from an EMBL/GenBank/DDBJ whole genome shotgun (WGS) entry which is preliminary data.</text>
</comment>
<dbReference type="RefSeq" id="XP_043015690.1">
    <property type="nucleotide sequence ID" value="XM_043146985.1"/>
</dbReference>
<evidence type="ECO:0000313" key="3">
    <source>
        <dbReference type="Proteomes" id="UP001049176"/>
    </source>
</evidence>
<keyword evidence="3" id="KW-1185">Reference proteome</keyword>
<keyword evidence="1" id="KW-0472">Membrane</keyword>
<keyword evidence="1" id="KW-0812">Transmembrane</keyword>
<feature type="transmembrane region" description="Helical" evidence="1">
    <location>
        <begin position="44"/>
        <end position="64"/>
    </location>
</feature>
<name>A0A9P7V2P2_9AGAR</name>
<dbReference type="Proteomes" id="UP001049176">
    <property type="component" value="Chromosome 1"/>
</dbReference>
<gene>
    <name evidence="2" type="ORF">E1B28_001087</name>
</gene>
<dbReference type="OrthoDB" id="2142503at2759"/>
<sequence>MRTQTRPPERKGMLRQDVSNEILQEISSVRISFQKFANVDTGTIGSVVTLYLLIVFGLLLGAGIKNRMEKAGFNVALGRTNWWETWMNRRPLESIGLSRFTNSYRREGNLSSGRGYIPVSNPR</sequence>
<evidence type="ECO:0000313" key="2">
    <source>
        <dbReference type="EMBL" id="KAG7099220.1"/>
    </source>
</evidence>
<protein>
    <submittedName>
        <fullName evidence="2">Uncharacterized protein</fullName>
    </submittedName>
</protein>
<dbReference type="EMBL" id="CM032181">
    <property type="protein sequence ID" value="KAG7099220.1"/>
    <property type="molecule type" value="Genomic_DNA"/>
</dbReference>
<evidence type="ECO:0000256" key="1">
    <source>
        <dbReference type="SAM" id="Phobius"/>
    </source>
</evidence>
<organism evidence="2 3">
    <name type="scientific">Marasmius oreades</name>
    <name type="common">fairy-ring Marasmius</name>
    <dbReference type="NCBI Taxonomy" id="181124"/>
    <lineage>
        <taxon>Eukaryota</taxon>
        <taxon>Fungi</taxon>
        <taxon>Dikarya</taxon>
        <taxon>Basidiomycota</taxon>
        <taxon>Agaricomycotina</taxon>
        <taxon>Agaricomycetes</taxon>
        <taxon>Agaricomycetidae</taxon>
        <taxon>Agaricales</taxon>
        <taxon>Marasmiineae</taxon>
        <taxon>Marasmiaceae</taxon>
        <taxon>Marasmius</taxon>
    </lineage>
</organism>
<dbReference type="AlphaFoldDB" id="A0A9P7V2P2"/>
<dbReference type="GeneID" id="66070163"/>
<reference evidence="2" key="1">
    <citation type="journal article" date="2021" name="Genome Biol. Evol.">
        <title>The assembled and annotated genome of the fairy-ring fungus Marasmius oreades.</title>
        <authorList>
            <person name="Hiltunen M."/>
            <person name="Ament-Velasquez S.L."/>
            <person name="Johannesson H."/>
        </authorList>
    </citation>
    <scope>NUCLEOTIDE SEQUENCE</scope>
    <source>
        <strain evidence="2">03SP1</strain>
    </source>
</reference>
<keyword evidence="1" id="KW-1133">Transmembrane helix</keyword>
<dbReference type="KEGG" id="more:E1B28_001087"/>
<proteinExistence type="predicted"/>